<dbReference type="OrthoDB" id="3210259at2"/>
<keyword evidence="3" id="KW-1003">Cell membrane</keyword>
<evidence type="ECO:0000256" key="4">
    <source>
        <dbReference type="ARBA" id="ARBA00022692"/>
    </source>
</evidence>
<keyword evidence="4 7" id="KW-0812">Transmembrane</keyword>
<reference evidence="9 10" key="1">
    <citation type="journal article" date="2015" name="Genome Announc.">
        <title>Complete and Assembled Genome Sequence of Bifidobacterium kashiwanohense PV20-2, Isolated from the Feces of an Anemic Kenyan Infant.</title>
        <authorList>
            <person name="Vazquez-Gutierrez P."/>
            <person name="Lacroix C."/>
            <person name="Chassard C."/>
            <person name="Klumpp J."/>
            <person name="Jans C."/>
            <person name="Stevens M.J."/>
        </authorList>
    </citation>
    <scope>NUCLEOTIDE SEQUENCE [LARGE SCALE GENOMIC DNA]</scope>
    <source>
        <strain evidence="9 10">PV20-2</strain>
    </source>
</reference>
<dbReference type="EMBL" id="CP007456">
    <property type="protein sequence ID" value="AIZ15350.1"/>
    <property type="molecule type" value="Genomic_DNA"/>
</dbReference>
<feature type="transmembrane region" description="Helical" evidence="7">
    <location>
        <begin position="117"/>
        <end position="137"/>
    </location>
</feature>
<dbReference type="SUPFAM" id="SSF161098">
    <property type="entry name" value="MetI-like"/>
    <property type="match status" value="1"/>
</dbReference>
<dbReference type="STRING" id="1447716.AH68_10255"/>
<evidence type="ECO:0000256" key="1">
    <source>
        <dbReference type="ARBA" id="ARBA00004651"/>
    </source>
</evidence>
<organism evidence="9 10">
    <name type="scientific">Bifidobacterium catenulatum PV20-2</name>
    <dbReference type="NCBI Taxonomy" id="1447716"/>
    <lineage>
        <taxon>Bacteria</taxon>
        <taxon>Bacillati</taxon>
        <taxon>Actinomycetota</taxon>
        <taxon>Actinomycetes</taxon>
        <taxon>Bifidobacteriales</taxon>
        <taxon>Bifidobacteriaceae</taxon>
        <taxon>Bifidobacterium</taxon>
    </lineage>
</organism>
<proteinExistence type="inferred from homology"/>
<dbReference type="InterPro" id="IPR000515">
    <property type="entry name" value="MetI-like"/>
</dbReference>
<evidence type="ECO:0000313" key="9">
    <source>
        <dbReference type="EMBL" id="AIZ15350.1"/>
    </source>
</evidence>
<evidence type="ECO:0000256" key="2">
    <source>
        <dbReference type="ARBA" id="ARBA00022448"/>
    </source>
</evidence>
<evidence type="ECO:0000256" key="3">
    <source>
        <dbReference type="ARBA" id="ARBA00022475"/>
    </source>
</evidence>
<sequence length="303" mass="33700">MTNATAKPDTSGMRKPKREYIGILYCLPYVLVFLFGMIIPMFYALYLSFFKQSLLGGTTFAGFDNFIRAFKDEALWGGFKNVLIYAAIQIPMNLILSLVAALILDSQRIRHIAVPRILLFLPYAVPGVIAALMWGYIYGDKYGLFGQIAGMLDVTAPNMLSKQLMLFAIANICTWCFLGYNMLIYYSALIGIPNDLYESARIDGASELRIAWSVKIPQIKSTIVMTVLFSVIGTLQLFNEPNILRTSAPDVINSSYTPNIYTYNLAFNGQNVNYAAAVSLVVGIIVMALVAVVKIIGNKWENK</sequence>
<gene>
    <name evidence="9" type="ORF">AH68_10255</name>
</gene>
<dbReference type="PROSITE" id="PS50928">
    <property type="entry name" value="ABC_TM1"/>
    <property type="match status" value="1"/>
</dbReference>
<dbReference type="InterPro" id="IPR035906">
    <property type="entry name" value="MetI-like_sf"/>
</dbReference>
<dbReference type="KEGG" id="bka:AH68_10255"/>
<evidence type="ECO:0000256" key="6">
    <source>
        <dbReference type="ARBA" id="ARBA00023136"/>
    </source>
</evidence>
<name>A0A0A7I7Z1_9BIFI</name>
<dbReference type="RefSeq" id="WP_039199572.1">
    <property type="nucleotide sequence ID" value="NZ_CP007456.1"/>
</dbReference>
<dbReference type="GO" id="GO:0055085">
    <property type="term" value="P:transmembrane transport"/>
    <property type="evidence" value="ECO:0007669"/>
    <property type="project" value="InterPro"/>
</dbReference>
<feature type="domain" description="ABC transmembrane type-1" evidence="8">
    <location>
        <begin position="79"/>
        <end position="293"/>
    </location>
</feature>
<keyword evidence="5 7" id="KW-1133">Transmembrane helix</keyword>
<feature type="transmembrane region" description="Helical" evidence="7">
    <location>
        <begin position="219"/>
        <end position="238"/>
    </location>
</feature>
<accession>A0A0A7I7Z1</accession>
<dbReference type="PANTHER" id="PTHR43227:SF8">
    <property type="entry name" value="DIACETYLCHITOBIOSE UPTAKE SYSTEM PERMEASE PROTEIN DASB"/>
    <property type="match status" value="1"/>
</dbReference>
<evidence type="ECO:0000256" key="7">
    <source>
        <dbReference type="RuleBase" id="RU363032"/>
    </source>
</evidence>
<dbReference type="HOGENOM" id="CLU_016047_0_2_11"/>
<dbReference type="Proteomes" id="UP000030625">
    <property type="component" value="Chromosome"/>
</dbReference>
<comment type="subcellular location">
    <subcellularLocation>
        <location evidence="1 7">Cell membrane</location>
        <topology evidence="1 7">Multi-pass membrane protein</topology>
    </subcellularLocation>
</comment>
<dbReference type="Gene3D" id="1.10.3720.10">
    <property type="entry name" value="MetI-like"/>
    <property type="match status" value="1"/>
</dbReference>
<keyword evidence="2 7" id="KW-0813">Transport</keyword>
<dbReference type="CDD" id="cd06261">
    <property type="entry name" value="TM_PBP2"/>
    <property type="match status" value="1"/>
</dbReference>
<dbReference type="AlphaFoldDB" id="A0A0A7I7Z1"/>
<evidence type="ECO:0000259" key="8">
    <source>
        <dbReference type="PROSITE" id="PS50928"/>
    </source>
</evidence>
<dbReference type="InterPro" id="IPR050809">
    <property type="entry name" value="UgpAE/MalFG_permease"/>
</dbReference>
<evidence type="ECO:0000313" key="10">
    <source>
        <dbReference type="Proteomes" id="UP000030625"/>
    </source>
</evidence>
<feature type="transmembrane region" description="Helical" evidence="7">
    <location>
        <begin position="82"/>
        <end position="105"/>
    </location>
</feature>
<feature type="transmembrane region" description="Helical" evidence="7">
    <location>
        <begin position="20"/>
        <end position="46"/>
    </location>
</feature>
<dbReference type="GO" id="GO:0005886">
    <property type="term" value="C:plasma membrane"/>
    <property type="evidence" value="ECO:0007669"/>
    <property type="project" value="UniProtKB-SubCell"/>
</dbReference>
<protein>
    <submittedName>
        <fullName evidence="9">ABC transporter permease</fullName>
    </submittedName>
</protein>
<evidence type="ECO:0000256" key="5">
    <source>
        <dbReference type="ARBA" id="ARBA00022989"/>
    </source>
</evidence>
<feature type="transmembrane region" description="Helical" evidence="7">
    <location>
        <begin position="164"/>
        <end position="186"/>
    </location>
</feature>
<dbReference type="PANTHER" id="PTHR43227">
    <property type="entry name" value="BLL4140 PROTEIN"/>
    <property type="match status" value="1"/>
</dbReference>
<comment type="similarity">
    <text evidence="7">Belongs to the binding-protein-dependent transport system permease family.</text>
</comment>
<feature type="transmembrane region" description="Helical" evidence="7">
    <location>
        <begin position="274"/>
        <end position="297"/>
    </location>
</feature>
<dbReference type="Pfam" id="PF00528">
    <property type="entry name" value="BPD_transp_1"/>
    <property type="match status" value="1"/>
</dbReference>
<keyword evidence="6 7" id="KW-0472">Membrane</keyword>